<dbReference type="EMBL" id="LNQE01001327">
    <property type="protein sequence ID" value="KUG19103.1"/>
    <property type="molecule type" value="Genomic_DNA"/>
</dbReference>
<reference evidence="10" key="1">
    <citation type="journal article" date="2015" name="Proc. Natl. Acad. Sci. U.S.A.">
        <title>Networks of energetic and metabolic interactions define dynamics in microbial communities.</title>
        <authorList>
            <person name="Embree M."/>
            <person name="Liu J.K."/>
            <person name="Al-Bassam M.M."/>
            <person name="Zengler K."/>
        </authorList>
    </citation>
    <scope>NUCLEOTIDE SEQUENCE</scope>
</reference>
<dbReference type="SUPFAM" id="SSF160240">
    <property type="entry name" value="Cation efflux protein cytoplasmic domain-like"/>
    <property type="match status" value="1"/>
</dbReference>
<dbReference type="GO" id="GO:0005886">
    <property type="term" value="C:plasma membrane"/>
    <property type="evidence" value="ECO:0007669"/>
    <property type="project" value="TreeGrafter"/>
</dbReference>
<evidence type="ECO:0000256" key="4">
    <source>
        <dbReference type="ARBA" id="ARBA00022692"/>
    </source>
</evidence>
<dbReference type="InterPro" id="IPR058533">
    <property type="entry name" value="Cation_efflux_TM"/>
</dbReference>
<feature type="transmembrane region" description="Helical" evidence="7">
    <location>
        <begin position="9"/>
        <end position="31"/>
    </location>
</feature>
<evidence type="ECO:0000256" key="2">
    <source>
        <dbReference type="ARBA" id="ARBA00008114"/>
    </source>
</evidence>
<organism evidence="10">
    <name type="scientific">hydrocarbon metagenome</name>
    <dbReference type="NCBI Taxonomy" id="938273"/>
    <lineage>
        <taxon>unclassified sequences</taxon>
        <taxon>metagenomes</taxon>
        <taxon>ecological metagenomes</taxon>
    </lineage>
</organism>
<protein>
    <submittedName>
        <fullName evidence="10">Cobalt-zinc-cadmium resistance protein</fullName>
    </submittedName>
</protein>
<evidence type="ECO:0000256" key="6">
    <source>
        <dbReference type="ARBA" id="ARBA00023136"/>
    </source>
</evidence>
<keyword evidence="6 7" id="KW-0472">Membrane</keyword>
<accession>A0A0W8FE00</accession>
<evidence type="ECO:0000259" key="9">
    <source>
        <dbReference type="Pfam" id="PF16916"/>
    </source>
</evidence>
<comment type="caution">
    <text evidence="10">The sequence shown here is derived from an EMBL/GenBank/DDBJ whole genome shotgun (WGS) entry which is preliminary data.</text>
</comment>
<gene>
    <name evidence="10" type="ORF">ASZ90_011185</name>
</gene>
<dbReference type="SUPFAM" id="SSF161111">
    <property type="entry name" value="Cation efflux protein transmembrane domain-like"/>
    <property type="match status" value="1"/>
</dbReference>
<dbReference type="AlphaFoldDB" id="A0A0W8FE00"/>
<dbReference type="InterPro" id="IPR036837">
    <property type="entry name" value="Cation_efflux_CTD_sf"/>
</dbReference>
<evidence type="ECO:0000256" key="3">
    <source>
        <dbReference type="ARBA" id="ARBA00022448"/>
    </source>
</evidence>
<dbReference type="InterPro" id="IPR027469">
    <property type="entry name" value="Cation_efflux_TMD_sf"/>
</dbReference>
<evidence type="ECO:0000259" key="8">
    <source>
        <dbReference type="Pfam" id="PF01545"/>
    </source>
</evidence>
<name>A0A0W8FE00_9ZZZZ</name>
<dbReference type="Pfam" id="PF16916">
    <property type="entry name" value="ZT_dimer"/>
    <property type="match status" value="1"/>
</dbReference>
<dbReference type="Gene3D" id="3.30.70.1350">
    <property type="entry name" value="Cation efflux protein, cytoplasmic domain"/>
    <property type="match status" value="1"/>
</dbReference>
<keyword evidence="5 7" id="KW-1133">Transmembrane helix</keyword>
<keyword evidence="3" id="KW-0813">Transport</keyword>
<sequence length="292" mass="31718">MQLSQVQRVLLFILSLNILVAVLKAIFGLLANSMSMVADAFHSSFDSVSNIVAIIASFIAAKPPDEQHQYGHGKFETLGALAIGALILLTACWIVFEGYVRLTEGVVPEITIVTVGVMLATLAVNVLVFRYEYRKGQELDSYILIADSTHTRSDVYVSISVLAGFAAVTMGFPQADPLIAFAIGILIARMGVEIIREAGKVLSDSAFLQCEAVDIEEIVMGIESVKGCHNFRCRGKPGEMYGDIHVTVDPALSVDQGHEIATEVERRLKEEIGGIKEIIVHIEPEEHPDGHA</sequence>
<keyword evidence="4 7" id="KW-0812">Transmembrane</keyword>
<dbReference type="InterPro" id="IPR027470">
    <property type="entry name" value="Cation_efflux_CTD"/>
</dbReference>
<dbReference type="PANTHER" id="PTHR43840:SF15">
    <property type="entry name" value="MITOCHONDRIAL METAL TRANSPORTER 1-RELATED"/>
    <property type="match status" value="1"/>
</dbReference>
<evidence type="ECO:0000313" key="10">
    <source>
        <dbReference type="EMBL" id="KUG19103.1"/>
    </source>
</evidence>
<comment type="subcellular location">
    <subcellularLocation>
        <location evidence="1">Membrane</location>
        <topology evidence="1">Multi-pass membrane protein</topology>
    </subcellularLocation>
</comment>
<dbReference type="InterPro" id="IPR050291">
    <property type="entry name" value="CDF_Transporter"/>
</dbReference>
<comment type="similarity">
    <text evidence="2">Belongs to the cation diffusion facilitator (CDF) transporter (TC 2.A.4) family.</text>
</comment>
<dbReference type="InterPro" id="IPR002524">
    <property type="entry name" value="Cation_efflux"/>
</dbReference>
<dbReference type="GO" id="GO:0015093">
    <property type="term" value="F:ferrous iron transmembrane transporter activity"/>
    <property type="evidence" value="ECO:0007669"/>
    <property type="project" value="TreeGrafter"/>
</dbReference>
<feature type="domain" description="Cation efflux protein cytoplasmic" evidence="9">
    <location>
        <begin position="214"/>
        <end position="285"/>
    </location>
</feature>
<dbReference type="GO" id="GO:0015086">
    <property type="term" value="F:cadmium ion transmembrane transporter activity"/>
    <property type="evidence" value="ECO:0007669"/>
    <property type="project" value="TreeGrafter"/>
</dbReference>
<evidence type="ECO:0000256" key="5">
    <source>
        <dbReference type="ARBA" id="ARBA00022989"/>
    </source>
</evidence>
<evidence type="ECO:0000256" key="1">
    <source>
        <dbReference type="ARBA" id="ARBA00004141"/>
    </source>
</evidence>
<feature type="transmembrane region" description="Helical" evidence="7">
    <location>
        <begin position="154"/>
        <end position="172"/>
    </location>
</feature>
<feature type="domain" description="Cation efflux protein transmembrane" evidence="8">
    <location>
        <begin position="11"/>
        <end position="202"/>
    </location>
</feature>
<dbReference type="Gene3D" id="1.20.1510.10">
    <property type="entry name" value="Cation efflux protein transmembrane domain"/>
    <property type="match status" value="1"/>
</dbReference>
<proteinExistence type="inferred from homology"/>
<dbReference type="NCBIfam" id="TIGR01297">
    <property type="entry name" value="CDF"/>
    <property type="match status" value="1"/>
</dbReference>
<evidence type="ECO:0000256" key="7">
    <source>
        <dbReference type="SAM" id="Phobius"/>
    </source>
</evidence>
<feature type="transmembrane region" description="Helical" evidence="7">
    <location>
        <begin position="112"/>
        <end position="133"/>
    </location>
</feature>
<dbReference type="Pfam" id="PF01545">
    <property type="entry name" value="Cation_efflux"/>
    <property type="match status" value="1"/>
</dbReference>
<dbReference type="GO" id="GO:0006882">
    <property type="term" value="P:intracellular zinc ion homeostasis"/>
    <property type="evidence" value="ECO:0007669"/>
    <property type="project" value="TreeGrafter"/>
</dbReference>
<dbReference type="FunFam" id="1.20.1510.10:FF:000006">
    <property type="entry name" value="Divalent cation efflux transporter"/>
    <property type="match status" value="1"/>
</dbReference>
<feature type="transmembrane region" description="Helical" evidence="7">
    <location>
        <begin position="81"/>
        <end position="100"/>
    </location>
</feature>
<dbReference type="GO" id="GO:0015341">
    <property type="term" value="F:zinc efflux antiporter activity"/>
    <property type="evidence" value="ECO:0007669"/>
    <property type="project" value="TreeGrafter"/>
</dbReference>
<dbReference type="PANTHER" id="PTHR43840">
    <property type="entry name" value="MITOCHONDRIAL METAL TRANSPORTER 1-RELATED"/>
    <property type="match status" value="1"/>
</dbReference>